<dbReference type="GeneID" id="108669951"/>
<evidence type="ECO:0000256" key="1">
    <source>
        <dbReference type="SAM" id="SignalP"/>
    </source>
</evidence>
<evidence type="ECO:0000313" key="3">
    <source>
        <dbReference type="RefSeq" id="XP_018012886.1"/>
    </source>
</evidence>
<proteinExistence type="predicted"/>
<keyword evidence="1" id="KW-0732">Signal</keyword>
<gene>
    <name evidence="3" type="primary">LOC108669951</name>
</gene>
<dbReference type="OrthoDB" id="10648205at2759"/>
<dbReference type="InterPro" id="IPR007999">
    <property type="entry name" value="DUF745"/>
</dbReference>
<dbReference type="AlphaFoldDB" id="A0A8B7NHN6"/>
<organism evidence="2 3">
    <name type="scientific">Hyalella azteca</name>
    <name type="common">Amphipod</name>
    <dbReference type="NCBI Taxonomy" id="294128"/>
    <lineage>
        <taxon>Eukaryota</taxon>
        <taxon>Metazoa</taxon>
        <taxon>Ecdysozoa</taxon>
        <taxon>Arthropoda</taxon>
        <taxon>Crustacea</taxon>
        <taxon>Multicrustacea</taxon>
        <taxon>Malacostraca</taxon>
        <taxon>Eumalacostraca</taxon>
        <taxon>Peracarida</taxon>
        <taxon>Amphipoda</taxon>
        <taxon>Senticaudata</taxon>
        <taxon>Talitrida</taxon>
        <taxon>Talitroidea</taxon>
        <taxon>Hyalellidae</taxon>
        <taxon>Hyalella</taxon>
    </lineage>
</organism>
<accession>A0A8B7NHN6</accession>
<dbReference type="PANTHER" id="PTHR37161">
    <property type="entry name" value="HDC10475"/>
    <property type="match status" value="1"/>
</dbReference>
<feature type="chain" id="PRO_5034760998" evidence="1">
    <location>
        <begin position="21"/>
        <end position="248"/>
    </location>
</feature>
<dbReference type="PANTHER" id="PTHR37161:SF3">
    <property type="entry name" value="HDC10475"/>
    <property type="match status" value="1"/>
</dbReference>
<protein>
    <submittedName>
        <fullName evidence="3">Glycine, alanine and asparagine-rich protein-like</fullName>
    </submittedName>
</protein>
<dbReference type="OMA" id="ANHNYGD"/>
<sequence>MIRYFSLVLLAAIALSGAHGGFLRVKRGYTSGGGGYGGGGYGGGNYVLNTGVGGYGGSTNPYSAGDVANQAATTAQALAASQQGASAYAAQQAAFQVAQQATASADAANDASYAKFAQAAQTAIARQGALAKALAEGAQRQLQESVALAAETQKLSARRVAEALREAEAGAYGTAGIAGETLSAALADYSSQNQMVWNAQAAAHALGSQQTLANADLDGAQAAAARATAAATKAGARASVGSGFGSYH</sequence>
<keyword evidence="2" id="KW-1185">Reference proteome</keyword>
<name>A0A8B7NHN6_HYAAZ</name>
<dbReference type="Proteomes" id="UP000694843">
    <property type="component" value="Unplaced"/>
</dbReference>
<reference evidence="3" key="1">
    <citation type="submission" date="2025-08" db="UniProtKB">
        <authorList>
            <consortium name="RefSeq"/>
        </authorList>
    </citation>
    <scope>IDENTIFICATION</scope>
    <source>
        <tissue evidence="3">Whole organism</tissue>
    </source>
</reference>
<dbReference type="KEGG" id="hazt:108669951"/>
<evidence type="ECO:0000313" key="2">
    <source>
        <dbReference type="Proteomes" id="UP000694843"/>
    </source>
</evidence>
<dbReference type="RefSeq" id="XP_018012886.1">
    <property type="nucleotide sequence ID" value="XM_018157397.1"/>
</dbReference>
<feature type="signal peptide" evidence="1">
    <location>
        <begin position="1"/>
        <end position="20"/>
    </location>
</feature>